<accession>A0AAE0MA43</accession>
<feature type="transmembrane region" description="Helical" evidence="1">
    <location>
        <begin position="61"/>
        <end position="80"/>
    </location>
</feature>
<evidence type="ECO:0000313" key="2">
    <source>
        <dbReference type="EMBL" id="KAK3325006.1"/>
    </source>
</evidence>
<keyword evidence="1" id="KW-1133">Transmembrane helix</keyword>
<dbReference type="InterPro" id="IPR025363">
    <property type="entry name" value="DUF4267"/>
</dbReference>
<comment type="caution">
    <text evidence="2">The sequence shown here is derived from an EMBL/GenBank/DDBJ whole genome shotgun (WGS) entry which is preliminary data.</text>
</comment>
<sequence length="151" mass="15831">MSTTTPKSAGNSPSPSTIAKSLLTLVGSVRAVFGIGCLTVPSLAIQFIGLKPTSFSPEASLIVRQFGVREIVVGGFLLYAERKRRAASPTNGGDEVRRAIWWNVATDALDAVALVIAYGVGSLQGGAVFNKMLGTALVMVFLGVETAVLYR</sequence>
<keyword evidence="1" id="KW-0812">Transmembrane</keyword>
<feature type="transmembrane region" description="Helical" evidence="1">
    <location>
        <begin position="132"/>
        <end position="150"/>
    </location>
</feature>
<name>A0AAE0MA43_9PEZI</name>
<dbReference type="EMBL" id="JAUEDM010000002">
    <property type="protein sequence ID" value="KAK3325006.1"/>
    <property type="molecule type" value="Genomic_DNA"/>
</dbReference>
<dbReference type="Proteomes" id="UP001283341">
    <property type="component" value="Unassembled WGS sequence"/>
</dbReference>
<keyword evidence="3" id="KW-1185">Reference proteome</keyword>
<evidence type="ECO:0000256" key="1">
    <source>
        <dbReference type="SAM" id="Phobius"/>
    </source>
</evidence>
<evidence type="ECO:0000313" key="3">
    <source>
        <dbReference type="Proteomes" id="UP001283341"/>
    </source>
</evidence>
<proteinExistence type="predicted"/>
<dbReference type="Pfam" id="PF14087">
    <property type="entry name" value="DUF4267"/>
    <property type="match status" value="1"/>
</dbReference>
<reference evidence="2" key="2">
    <citation type="submission" date="2023-06" db="EMBL/GenBank/DDBJ databases">
        <authorList>
            <consortium name="Lawrence Berkeley National Laboratory"/>
            <person name="Haridas S."/>
            <person name="Hensen N."/>
            <person name="Bonometti L."/>
            <person name="Westerberg I."/>
            <person name="Brannstrom I.O."/>
            <person name="Guillou S."/>
            <person name="Cros-Aarteil S."/>
            <person name="Calhoun S."/>
            <person name="Kuo A."/>
            <person name="Mondo S."/>
            <person name="Pangilinan J."/>
            <person name="Riley R."/>
            <person name="Labutti K."/>
            <person name="Andreopoulos B."/>
            <person name="Lipzen A."/>
            <person name="Chen C."/>
            <person name="Yanf M."/>
            <person name="Daum C."/>
            <person name="Ng V."/>
            <person name="Clum A."/>
            <person name="Steindorff A."/>
            <person name="Ohm R."/>
            <person name="Martin F."/>
            <person name="Silar P."/>
            <person name="Natvig D."/>
            <person name="Lalanne C."/>
            <person name="Gautier V."/>
            <person name="Ament-Velasquez S.L."/>
            <person name="Kruys A."/>
            <person name="Hutchinson M.I."/>
            <person name="Powell A.J."/>
            <person name="Barry K."/>
            <person name="Miller A.N."/>
            <person name="Grigoriev I.V."/>
            <person name="Debuchy R."/>
            <person name="Gladieux P."/>
            <person name="Thoren M.H."/>
            <person name="Johannesson H."/>
        </authorList>
    </citation>
    <scope>NUCLEOTIDE SEQUENCE</scope>
    <source>
        <strain evidence="2">CBS 118394</strain>
    </source>
</reference>
<keyword evidence="1" id="KW-0472">Membrane</keyword>
<protein>
    <submittedName>
        <fullName evidence="2">Uncharacterized protein</fullName>
    </submittedName>
</protein>
<feature type="transmembrane region" description="Helical" evidence="1">
    <location>
        <begin position="100"/>
        <end position="120"/>
    </location>
</feature>
<feature type="transmembrane region" description="Helical" evidence="1">
    <location>
        <begin position="21"/>
        <end position="49"/>
    </location>
</feature>
<reference evidence="2" key="1">
    <citation type="journal article" date="2023" name="Mol. Phylogenet. Evol.">
        <title>Genome-scale phylogeny and comparative genomics of the fungal order Sordariales.</title>
        <authorList>
            <person name="Hensen N."/>
            <person name="Bonometti L."/>
            <person name="Westerberg I."/>
            <person name="Brannstrom I.O."/>
            <person name="Guillou S."/>
            <person name="Cros-Aarteil S."/>
            <person name="Calhoun S."/>
            <person name="Haridas S."/>
            <person name="Kuo A."/>
            <person name="Mondo S."/>
            <person name="Pangilinan J."/>
            <person name="Riley R."/>
            <person name="LaButti K."/>
            <person name="Andreopoulos B."/>
            <person name="Lipzen A."/>
            <person name="Chen C."/>
            <person name="Yan M."/>
            <person name="Daum C."/>
            <person name="Ng V."/>
            <person name="Clum A."/>
            <person name="Steindorff A."/>
            <person name="Ohm R.A."/>
            <person name="Martin F."/>
            <person name="Silar P."/>
            <person name="Natvig D.O."/>
            <person name="Lalanne C."/>
            <person name="Gautier V."/>
            <person name="Ament-Velasquez S.L."/>
            <person name="Kruys A."/>
            <person name="Hutchinson M.I."/>
            <person name="Powell A.J."/>
            <person name="Barry K."/>
            <person name="Miller A.N."/>
            <person name="Grigoriev I.V."/>
            <person name="Debuchy R."/>
            <person name="Gladieux P."/>
            <person name="Hiltunen Thoren M."/>
            <person name="Johannesson H."/>
        </authorList>
    </citation>
    <scope>NUCLEOTIDE SEQUENCE</scope>
    <source>
        <strain evidence="2">CBS 118394</strain>
    </source>
</reference>
<dbReference type="AlphaFoldDB" id="A0AAE0MA43"/>
<gene>
    <name evidence="2" type="ORF">B0H66DRAFT_547227</name>
</gene>
<organism evidence="2 3">
    <name type="scientific">Apodospora peruviana</name>
    <dbReference type="NCBI Taxonomy" id="516989"/>
    <lineage>
        <taxon>Eukaryota</taxon>
        <taxon>Fungi</taxon>
        <taxon>Dikarya</taxon>
        <taxon>Ascomycota</taxon>
        <taxon>Pezizomycotina</taxon>
        <taxon>Sordariomycetes</taxon>
        <taxon>Sordariomycetidae</taxon>
        <taxon>Sordariales</taxon>
        <taxon>Lasiosphaeriaceae</taxon>
        <taxon>Apodospora</taxon>
    </lineage>
</organism>